<evidence type="ECO:0000256" key="4">
    <source>
        <dbReference type="ARBA" id="ARBA00023150"/>
    </source>
</evidence>
<dbReference type="Gene3D" id="3.90.105.10">
    <property type="entry name" value="Molybdopterin biosynthesis moea protein, domain 2"/>
    <property type="match status" value="1"/>
</dbReference>
<dbReference type="EC" id="2.10.1.1" evidence="6"/>
<evidence type="ECO:0000313" key="8">
    <source>
        <dbReference type="EMBL" id="SHM73668.1"/>
    </source>
</evidence>
<dbReference type="GO" id="GO:0046872">
    <property type="term" value="F:metal ion binding"/>
    <property type="evidence" value="ECO:0007669"/>
    <property type="project" value="UniProtKB-UniRule"/>
</dbReference>
<keyword evidence="6" id="KW-0808">Transferase</keyword>
<dbReference type="InterPro" id="IPR036135">
    <property type="entry name" value="MoeA_linker/N_sf"/>
</dbReference>
<dbReference type="SUPFAM" id="SSF53218">
    <property type="entry name" value="Molybdenum cofactor biosynthesis proteins"/>
    <property type="match status" value="1"/>
</dbReference>
<comment type="pathway">
    <text evidence="2 6">Cofactor biosynthesis; molybdopterin biosynthesis.</text>
</comment>
<dbReference type="Pfam" id="PF00994">
    <property type="entry name" value="MoCF_biosynth"/>
    <property type="match status" value="1"/>
</dbReference>
<dbReference type="InterPro" id="IPR036688">
    <property type="entry name" value="MoeA_C_domain_IV_sf"/>
</dbReference>
<dbReference type="EMBL" id="FRCY01000003">
    <property type="protein sequence ID" value="SHM73668.1"/>
    <property type="molecule type" value="Genomic_DNA"/>
</dbReference>
<reference evidence="8 9" key="1">
    <citation type="submission" date="2016-11" db="EMBL/GenBank/DDBJ databases">
        <authorList>
            <person name="Jaros S."/>
            <person name="Januszkiewicz K."/>
            <person name="Wedrychowicz H."/>
        </authorList>
    </citation>
    <scope>NUCLEOTIDE SEQUENCE [LARGE SCALE GENOMIC DNA]</scope>
    <source>
        <strain evidence="8 9">CGMCC 1.6102</strain>
    </source>
</reference>
<dbReference type="SUPFAM" id="SSF63882">
    <property type="entry name" value="MoeA N-terminal region -like"/>
    <property type="match status" value="1"/>
</dbReference>
<keyword evidence="4 6" id="KW-0501">Molybdenum cofactor biosynthesis</keyword>
<dbReference type="InterPro" id="IPR008284">
    <property type="entry name" value="MoCF_biosynth_CS"/>
</dbReference>
<dbReference type="PANTHER" id="PTHR10192:SF5">
    <property type="entry name" value="GEPHYRIN"/>
    <property type="match status" value="1"/>
</dbReference>
<dbReference type="NCBIfam" id="TIGR00177">
    <property type="entry name" value="molyb_syn"/>
    <property type="match status" value="1"/>
</dbReference>
<dbReference type="InterPro" id="IPR005110">
    <property type="entry name" value="MoeA_linker/N"/>
</dbReference>
<dbReference type="InterPro" id="IPR001453">
    <property type="entry name" value="MoaB/Mog_dom"/>
</dbReference>
<dbReference type="STRING" id="388280.SAMN04488057_103136"/>
<comment type="similarity">
    <text evidence="3 6">Belongs to the MoeA family.</text>
</comment>
<dbReference type="InterPro" id="IPR038987">
    <property type="entry name" value="MoeA-like"/>
</dbReference>
<dbReference type="PANTHER" id="PTHR10192">
    <property type="entry name" value="MOLYBDOPTERIN BIOSYNTHESIS PROTEIN"/>
    <property type="match status" value="1"/>
</dbReference>
<dbReference type="SUPFAM" id="SSF63867">
    <property type="entry name" value="MoeA C-terminal domain-like"/>
    <property type="match status" value="1"/>
</dbReference>
<evidence type="ECO:0000256" key="3">
    <source>
        <dbReference type="ARBA" id="ARBA00010763"/>
    </source>
</evidence>
<dbReference type="Gene3D" id="3.40.980.10">
    <property type="entry name" value="MoaB/Mog-like domain"/>
    <property type="match status" value="1"/>
</dbReference>
<dbReference type="GO" id="GO:0005829">
    <property type="term" value="C:cytosol"/>
    <property type="evidence" value="ECO:0007669"/>
    <property type="project" value="TreeGrafter"/>
</dbReference>
<comment type="cofactor">
    <cofactor evidence="6">
        <name>Mg(2+)</name>
        <dbReference type="ChEBI" id="CHEBI:18420"/>
    </cofactor>
</comment>
<dbReference type="InterPro" id="IPR005111">
    <property type="entry name" value="MoeA_C_domain_IV"/>
</dbReference>
<evidence type="ECO:0000256" key="6">
    <source>
        <dbReference type="RuleBase" id="RU365090"/>
    </source>
</evidence>
<dbReference type="Pfam" id="PF03453">
    <property type="entry name" value="MoeA_N"/>
    <property type="match status" value="1"/>
</dbReference>
<evidence type="ECO:0000259" key="7">
    <source>
        <dbReference type="SMART" id="SM00852"/>
    </source>
</evidence>
<organism evidence="8 9">
    <name type="scientific">Cyclobacterium lianum</name>
    <dbReference type="NCBI Taxonomy" id="388280"/>
    <lineage>
        <taxon>Bacteria</taxon>
        <taxon>Pseudomonadati</taxon>
        <taxon>Bacteroidota</taxon>
        <taxon>Cytophagia</taxon>
        <taxon>Cytophagales</taxon>
        <taxon>Cyclobacteriaceae</taxon>
        <taxon>Cyclobacterium</taxon>
    </lineage>
</organism>
<evidence type="ECO:0000313" key="9">
    <source>
        <dbReference type="Proteomes" id="UP000184513"/>
    </source>
</evidence>
<evidence type="ECO:0000256" key="1">
    <source>
        <dbReference type="ARBA" id="ARBA00002901"/>
    </source>
</evidence>
<accession>A0A1M7L8F1</accession>
<dbReference type="Gene3D" id="2.40.340.10">
    <property type="entry name" value="MoeA, C-terminal, domain IV"/>
    <property type="match status" value="1"/>
</dbReference>
<proteinExistence type="inferred from homology"/>
<dbReference type="GO" id="GO:0061599">
    <property type="term" value="F:molybdopterin molybdotransferase activity"/>
    <property type="evidence" value="ECO:0007669"/>
    <property type="project" value="UniProtKB-UniRule"/>
</dbReference>
<dbReference type="Proteomes" id="UP000184513">
    <property type="component" value="Unassembled WGS sequence"/>
</dbReference>
<comment type="catalytic activity">
    <reaction evidence="5">
        <text>adenylyl-molybdopterin + molybdate = Mo-molybdopterin + AMP + H(+)</text>
        <dbReference type="Rhea" id="RHEA:35047"/>
        <dbReference type="ChEBI" id="CHEBI:15378"/>
        <dbReference type="ChEBI" id="CHEBI:36264"/>
        <dbReference type="ChEBI" id="CHEBI:62727"/>
        <dbReference type="ChEBI" id="CHEBI:71302"/>
        <dbReference type="ChEBI" id="CHEBI:456215"/>
        <dbReference type="EC" id="2.10.1.1"/>
    </reaction>
</comment>
<sequence>MKSVAEALQQVLSQPLPQTTEIITLPDTLGRILAQDIRADRDAPPFHRVTMDGIAIDCASLPKKTSFPIEAIQPAGDPQGRLSNSANCIEVMTGAILPHNSNCVIPYEALDIAEGIATLKRSDYTENQNVHLKGTDARKGDLLIARGTEIQPGTIGLMASVGLSEVQVFKFPKITVCSTGNELVDIAASPLPHQIRKSNVYMLQAALKSMGIEACQSHIEDDRQQLKEAVKTLLAKSDVLMFSGAVSKGKYDFLPEILEELGVRKLVHGVAQKPGKPFFFGRTENTIIFGFPGNPASTLICFHLYFKSWYQSHWGVEQRLQARLTEDITFQRPVTYHLLVKVRSEDGILLAEPIGNSGSGDLVQLAGADGIISLPPHLDTFAKGTTYPLTLFAAPWL</sequence>
<feature type="domain" description="MoaB/Mog" evidence="7">
    <location>
        <begin position="175"/>
        <end position="313"/>
    </location>
</feature>
<dbReference type="RefSeq" id="WP_073093540.1">
    <property type="nucleotide sequence ID" value="NZ_FRCY01000003.1"/>
</dbReference>
<protein>
    <recommendedName>
        <fullName evidence="6">Molybdopterin molybdenumtransferase</fullName>
        <ecNumber evidence="6">2.10.1.1</ecNumber>
    </recommendedName>
</protein>
<keyword evidence="9" id="KW-1185">Reference proteome</keyword>
<dbReference type="Pfam" id="PF03454">
    <property type="entry name" value="MoeA_C"/>
    <property type="match status" value="1"/>
</dbReference>
<keyword evidence="6" id="KW-0479">Metal-binding</keyword>
<gene>
    <name evidence="8" type="ORF">SAMN04488057_103136</name>
</gene>
<dbReference type="OrthoDB" id="9804758at2"/>
<dbReference type="CDD" id="cd00887">
    <property type="entry name" value="MoeA"/>
    <property type="match status" value="1"/>
</dbReference>
<dbReference type="PROSITE" id="PS01079">
    <property type="entry name" value="MOCF_BIOSYNTHESIS_2"/>
    <property type="match status" value="1"/>
</dbReference>
<keyword evidence="6" id="KW-0500">Molybdenum</keyword>
<name>A0A1M7L8F1_9BACT</name>
<dbReference type="AlphaFoldDB" id="A0A1M7L8F1"/>
<keyword evidence="6" id="KW-0460">Magnesium</keyword>
<dbReference type="SMART" id="SM00852">
    <property type="entry name" value="MoCF_biosynth"/>
    <property type="match status" value="1"/>
</dbReference>
<dbReference type="Gene3D" id="2.170.190.11">
    <property type="entry name" value="Molybdopterin biosynthesis moea protein, domain 3"/>
    <property type="match status" value="1"/>
</dbReference>
<dbReference type="InterPro" id="IPR036425">
    <property type="entry name" value="MoaB/Mog-like_dom_sf"/>
</dbReference>
<evidence type="ECO:0000256" key="5">
    <source>
        <dbReference type="ARBA" id="ARBA00047317"/>
    </source>
</evidence>
<dbReference type="GO" id="GO:0006777">
    <property type="term" value="P:Mo-molybdopterin cofactor biosynthetic process"/>
    <property type="evidence" value="ECO:0007669"/>
    <property type="project" value="UniProtKB-UniRule"/>
</dbReference>
<comment type="function">
    <text evidence="1 6">Catalyzes the insertion of molybdate into adenylated molybdopterin with the concomitant release of AMP.</text>
</comment>
<evidence type="ECO:0000256" key="2">
    <source>
        <dbReference type="ARBA" id="ARBA00005046"/>
    </source>
</evidence>
<dbReference type="UniPathway" id="UPA00344"/>